<gene>
    <name evidence="2" type="ORF">H8B04_15730</name>
</gene>
<dbReference type="Pfam" id="PF05751">
    <property type="entry name" value="FixH"/>
    <property type="match status" value="1"/>
</dbReference>
<reference evidence="2 3" key="1">
    <citation type="submission" date="2020-08" db="EMBL/GenBank/DDBJ databases">
        <title>Sphingobacterium sp. DN04309 isolated from aquaculture water.</title>
        <authorList>
            <person name="Zhang M."/>
        </authorList>
    </citation>
    <scope>NUCLEOTIDE SEQUENCE [LARGE SCALE GENOMIC DNA]</scope>
    <source>
        <strain evidence="2 3">DN04309</strain>
    </source>
</reference>
<name>A0ABR7YI95_9SPHI</name>
<comment type="caution">
    <text evidence="2">The sequence shown here is derived from an EMBL/GenBank/DDBJ whole genome shotgun (WGS) entry which is preliminary data.</text>
</comment>
<dbReference type="InterPro" id="IPR008620">
    <property type="entry name" value="FixH"/>
</dbReference>
<evidence type="ECO:0000313" key="2">
    <source>
        <dbReference type="EMBL" id="MBD1430981.1"/>
    </source>
</evidence>
<sequence length="141" mass="16312">MNWGNKIVVGMASFMLFIVGSGIYMVTHDSDSLIDENYYENSFTYDEVYDSKQNLLDDHAKPVLSLQNDTLTIQFVSTDNKGKLTFKRPSDGSLDKEIPFYTKDKEFKLPVSSFTKGNWSVEIVWKQGDKNYFHNQPLYIQ</sequence>
<protein>
    <submittedName>
        <fullName evidence="2">FixH family protein</fullName>
    </submittedName>
</protein>
<feature type="transmembrane region" description="Helical" evidence="1">
    <location>
        <begin position="7"/>
        <end position="26"/>
    </location>
</feature>
<accession>A0ABR7YI95</accession>
<keyword evidence="1" id="KW-1133">Transmembrane helix</keyword>
<keyword evidence="3" id="KW-1185">Reference proteome</keyword>
<keyword evidence="1" id="KW-0812">Transmembrane</keyword>
<dbReference type="Proteomes" id="UP000651271">
    <property type="component" value="Unassembled WGS sequence"/>
</dbReference>
<dbReference type="EMBL" id="JACOIJ010000048">
    <property type="protein sequence ID" value="MBD1430981.1"/>
    <property type="molecule type" value="Genomic_DNA"/>
</dbReference>
<dbReference type="RefSeq" id="WP_190302961.1">
    <property type="nucleotide sequence ID" value="NZ_JACOIJ010000048.1"/>
</dbReference>
<evidence type="ECO:0000313" key="3">
    <source>
        <dbReference type="Proteomes" id="UP000651271"/>
    </source>
</evidence>
<proteinExistence type="predicted"/>
<keyword evidence="1" id="KW-0472">Membrane</keyword>
<evidence type="ECO:0000256" key="1">
    <source>
        <dbReference type="SAM" id="Phobius"/>
    </source>
</evidence>
<organism evidence="2 3">
    <name type="scientific">Sphingobacterium litopenaei</name>
    <dbReference type="NCBI Taxonomy" id="2763500"/>
    <lineage>
        <taxon>Bacteria</taxon>
        <taxon>Pseudomonadati</taxon>
        <taxon>Bacteroidota</taxon>
        <taxon>Sphingobacteriia</taxon>
        <taxon>Sphingobacteriales</taxon>
        <taxon>Sphingobacteriaceae</taxon>
        <taxon>Sphingobacterium</taxon>
    </lineage>
</organism>